<dbReference type="EMBL" id="CAJPIZ010028805">
    <property type="protein sequence ID" value="CAG2119551.1"/>
    <property type="molecule type" value="Genomic_DNA"/>
</dbReference>
<accession>A0A7R9LK94</accession>
<sequence length="156" mass="17920">EALNYVNLDNLINFVLELISDDGHKNLAKSVANRIITRIVANGVDDILWSKYYLRVLSVLRLREMTTHDIKEYRLLIKKIERVLNKRKVKTKLTLNRMQTIKSKVEKQVELIGHNSSQVSIIEDFGSVSLSQTLSQSISEHSHVDETMLDNSQTSQ</sequence>
<keyword evidence="2" id="KW-1185">Reference proteome</keyword>
<protein>
    <submittedName>
        <fullName evidence="1">Uncharacterized protein</fullName>
    </submittedName>
</protein>
<dbReference type="Proteomes" id="UP000759131">
    <property type="component" value="Unassembled WGS sequence"/>
</dbReference>
<dbReference type="EMBL" id="OC883380">
    <property type="protein sequence ID" value="CAD7643246.1"/>
    <property type="molecule type" value="Genomic_DNA"/>
</dbReference>
<evidence type="ECO:0000313" key="1">
    <source>
        <dbReference type="EMBL" id="CAD7643246.1"/>
    </source>
</evidence>
<feature type="non-terminal residue" evidence="1">
    <location>
        <position position="156"/>
    </location>
</feature>
<reference evidence="1" key="1">
    <citation type="submission" date="2020-11" db="EMBL/GenBank/DDBJ databases">
        <authorList>
            <person name="Tran Van P."/>
        </authorList>
    </citation>
    <scope>NUCLEOTIDE SEQUENCE</scope>
</reference>
<proteinExistence type="predicted"/>
<evidence type="ECO:0000313" key="2">
    <source>
        <dbReference type="Proteomes" id="UP000759131"/>
    </source>
</evidence>
<dbReference type="AlphaFoldDB" id="A0A7R9LK94"/>
<organism evidence="1">
    <name type="scientific">Medioppia subpectinata</name>
    <dbReference type="NCBI Taxonomy" id="1979941"/>
    <lineage>
        <taxon>Eukaryota</taxon>
        <taxon>Metazoa</taxon>
        <taxon>Ecdysozoa</taxon>
        <taxon>Arthropoda</taxon>
        <taxon>Chelicerata</taxon>
        <taxon>Arachnida</taxon>
        <taxon>Acari</taxon>
        <taxon>Acariformes</taxon>
        <taxon>Sarcoptiformes</taxon>
        <taxon>Oribatida</taxon>
        <taxon>Brachypylina</taxon>
        <taxon>Oppioidea</taxon>
        <taxon>Oppiidae</taxon>
        <taxon>Medioppia</taxon>
    </lineage>
</organism>
<gene>
    <name evidence="1" type="ORF">OSB1V03_LOCUS19499</name>
</gene>
<name>A0A7R9LK94_9ACAR</name>